<dbReference type="Gene3D" id="3.30.40.10">
    <property type="entry name" value="Zinc/RING finger domain, C3HC4 (zinc finger)"/>
    <property type="match status" value="2"/>
</dbReference>
<dbReference type="PROSITE" id="PS50016">
    <property type="entry name" value="ZF_PHD_2"/>
    <property type="match status" value="1"/>
</dbReference>
<dbReference type="InterPro" id="IPR017907">
    <property type="entry name" value="Znf_RING_CS"/>
</dbReference>
<dbReference type="SUPFAM" id="SSF57903">
    <property type="entry name" value="FYVE/PHD zinc finger"/>
    <property type="match status" value="1"/>
</dbReference>
<dbReference type="GO" id="GO:0008270">
    <property type="term" value="F:zinc ion binding"/>
    <property type="evidence" value="ECO:0007669"/>
    <property type="project" value="UniProtKB-KW"/>
</dbReference>
<dbReference type="PROSITE" id="PS50089">
    <property type="entry name" value="ZF_RING_2"/>
    <property type="match status" value="1"/>
</dbReference>
<proteinExistence type="predicted"/>
<evidence type="ECO:0000313" key="9">
    <source>
        <dbReference type="Proteomes" id="UP001443914"/>
    </source>
</evidence>
<protein>
    <recommendedName>
        <fullName evidence="10">PHD and RING finger domain-containing protein 1</fullName>
    </recommendedName>
</protein>
<dbReference type="PROSITE" id="PS00518">
    <property type="entry name" value="ZF_RING_1"/>
    <property type="match status" value="1"/>
</dbReference>
<gene>
    <name evidence="8" type="ORF">RND81_02G040900</name>
</gene>
<feature type="domain" description="RING-type" evidence="7">
    <location>
        <begin position="54"/>
        <end position="95"/>
    </location>
</feature>
<evidence type="ECO:0000256" key="2">
    <source>
        <dbReference type="ARBA" id="ARBA00022771"/>
    </source>
</evidence>
<evidence type="ECO:0000256" key="5">
    <source>
        <dbReference type="SAM" id="MobiDB-lite"/>
    </source>
</evidence>
<reference evidence="8" key="1">
    <citation type="submission" date="2024-03" db="EMBL/GenBank/DDBJ databases">
        <title>WGS assembly of Saponaria officinalis var. Norfolk2.</title>
        <authorList>
            <person name="Jenkins J."/>
            <person name="Shu S."/>
            <person name="Grimwood J."/>
            <person name="Barry K."/>
            <person name="Goodstein D."/>
            <person name="Schmutz J."/>
            <person name="Leebens-Mack J."/>
            <person name="Osbourn A."/>
        </authorList>
    </citation>
    <scope>NUCLEOTIDE SEQUENCE [LARGE SCALE GENOMIC DNA]</scope>
    <source>
        <strain evidence="8">JIC</strain>
    </source>
</reference>
<keyword evidence="1" id="KW-0479">Metal-binding</keyword>
<evidence type="ECO:0000313" key="8">
    <source>
        <dbReference type="EMBL" id="KAK9748171.1"/>
    </source>
</evidence>
<feature type="region of interest" description="Disordered" evidence="5">
    <location>
        <begin position="1"/>
        <end position="43"/>
    </location>
</feature>
<dbReference type="PANTHER" id="PTHR47177:SF4">
    <property type="entry name" value="OS06G0283200 PROTEIN"/>
    <property type="match status" value="1"/>
</dbReference>
<dbReference type="InterPro" id="IPR001841">
    <property type="entry name" value="Znf_RING"/>
</dbReference>
<keyword evidence="2 4" id="KW-0863">Zinc-finger</keyword>
<feature type="domain" description="PHD-type" evidence="6">
    <location>
        <begin position="137"/>
        <end position="186"/>
    </location>
</feature>
<dbReference type="Pfam" id="PF13639">
    <property type="entry name" value="zf-RING_2"/>
    <property type="match status" value="1"/>
</dbReference>
<dbReference type="EMBL" id="JBDFQZ010000002">
    <property type="protein sequence ID" value="KAK9748171.1"/>
    <property type="molecule type" value="Genomic_DNA"/>
</dbReference>
<dbReference type="AlphaFoldDB" id="A0AAW1MN07"/>
<evidence type="ECO:0000256" key="3">
    <source>
        <dbReference type="ARBA" id="ARBA00022833"/>
    </source>
</evidence>
<dbReference type="InterPro" id="IPR001965">
    <property type="entry name" value="Znf_PHD"/>
</dbReference>
<dbReference type="InterPro" id="IPR011011">
    <property type="entry name" value="Znf_FYVE_PHD"/>
</dbReference>
<keyword evidence="9" id="KW-1185">Reference proteome</keyword>
<evidence type="ECO:0000256" key="1">
    <source>
        <dbReference type="ARBA" id="ARBA00022723"/>
    </source>
</evidence>
<dbReference type="PANTHER" id="PTHR47177">
    <property type="entry name" value="F18C1.6 PROTEIN"/>
    <property type="match status" value="1"/>
</dbReference>
<feature type="compositionally biased region" description="Polar residues" evidence="5">
    <location>
        <begin position="1"/>
        <end position="29"/>
    </location>
</feature>
<organism evidence="8 9">
    <name type="scientific">Saponaria officinalis</name>
    <name type="common">Common soapwort</name>
    <name type="synonym">Lychnis saponaria</name>
    <dbReference type="NCBI Taxonomy" id="3572"/>
    <lineage>
        <taxon>Eukaryota</taxon>
        <taxon>Viridiplantae</taxon>
        <taxon>Streptophyta</taxon>
        <taxon>Embryophyta</taxon>
        <taxon>Tracheophyta</taxon>
        <taxon>Spermatophyta</taxon>
        <taxon>Magnoliopsida</taxon>
        <taxon>eudicotyledons</taxon>
        <taxon>Gunneridae</taxon>
        <taxon>Pentapetalae</taxon>
        <taxon>Caryophyllales</taxon>
        <taxon>Caryophyllaceae</taxon>
        <taxon>Caryophylleae</taxon>
        <taxon>Saponaria</taxon>
    </lineage>
</organism>
<dbReference type="SMART" id="SM00184">
    <property type="entry name" value="RING"/>
    <property type="match status" value="2"/>
</dbReference>
<sequence>MENLISTTSPNKRQKTETLTLDSPISPSSYKGKAPITSNDDDDEIPVQLPSQNCGICLSDEGKTVRGFIDSCNHYFCFLCIIEWSKIDSRCPLCRARFSSIRRMRKDGSLIGHGSVPIPVRDQIYDAFGEPVDPYGQAKCSVCNGTKDESLLLLCDLCDSASHTYCVGLGATVPEDDWYCHDCDILRAEQSDSGICDAVETLAIPKKVGEVEDVHVDESETTAPVSIFDIVREPSEPRRTCLGTDRLLKLVSANPTKFSSSAIVSDHGSSKCSTNVAHNATARSMDCGPNARTLSKSRDVHRHLRVLRDNWDAFRTGSLSFPTKLSCPSGKVSQKIIDTTVSSKGSCKLQTTESLQSKPQKISCDVPQKERSYNVQRAWKLMKAAKSLHPADKAKGYSKNVSKHTHDLKVDNIVPKCVISNKKELTSPDLGLQKKPTKKVTGSVAQSLGKLQSTSFVPMAASASRSKHKNSCVPTSYTTTKVQTTVHPNISSNKSSVASRGEVGRGESSALFDNYTCSTSSIGPLLEPSDVSCSYSQKQKISTFSVKQDRKINIGVDSKDGAQSIAQTDFCYDGGNLPSLANLGPSLLKSAGDQYTASRTASLQETVPGGSIASTVKSKEKEISKYSRKTGDKRSKTSKDDEAKGEIVSLVKLNLKLLSKEKRIESETFKEIARLCTHTILASCGFEHRDIVRSIPALVCHHDLQNQRIASSALVPSSCRDCFYTFVNDVVNSICSEKIRKEQ</sequence>
<dbReference type="SMART" id="SM00249">
    <property type="entry name" value="PHD"/>
    <property type="match status" value="1"/>
</dbReference>
<dbReference type="InterPro" id="IPR019787">
    <property type="entry name" value="Znf_PHD-finger"/>
</dbReference>
<keyword evidence="3" id="KW-0862">Zinc</keyword>
<evidence type="ECO:0000256" key="4">
    <source>
        <dbReference type="PROSITE-ProRule" id="PRU00175"/>
    </source>
</evidence>
<evidence type="ECO:0008006" key="10">
    <source>
        <dbReference type="Google" id="ProtNLM"/>
    </source>
</evidence>
<dbReference type="SUPFAM" id="SSF57850">
    <property type="entry name" value="RING/U-box"/>
    <property type="match status" value="1"/>
</dbReference>
<dbReference type="InterPro" id="IPR013083">
    <property type="entry name" value="Znf_RING/FYVE/PHD"/>
</dbReference>
<dbReference type="Pfam" id="PF00628">
    <property type="entry name" value="PHD"/>
    <property type="match status" value="1"/>
</dbReference>
<evidence type="ECO:0000259" key="6">
    <source>
        <dbReference type="PROSITE" id="PS50016"/>
    </source>
</evidence>
<comment type="caution">
    <text evidence="8">The sequence shown here is derived from an EMBL/GenBank/DDBJ whole genome shotgun (WGS) entry which is preliminary data.</text>
</comment>
<accession>A0AAW1MN07</accession>
<dbReference type="Proteomes" id="UP001443914">
    <property type="component" value="Unassembled WGS sequence"/>
</dbReference>
<evidence type="ECO:0000259" key="7">
    <source>
        <dbReference type="PROSITE" id="PS50089"/>
    </source>
</evidence>
<name>A0AAW1MN07_SAPOF</name>